<keyword evidence="4" id="KW-1185">Reference proteome</keyword>
<dbReference type="RefSeq" id="WP_067380144.1">
    <property type="nucleotide sequence ID" value="NZ_BDQI01000047.1"/>
</dbReference>
<gene>
    <name evidence="3" type="ORF">SO3561_09750</name>
</gene>
<dbReference type="Proteomes" id="UP000217446">
    <property type="component" value="Unassembled WGS sequence"/>
</dbReference>
<dbReference type="Pfam" id="PF03807">
    <property type="entry name" value="F420_oxidored"/>
    <property type="match status" value="1"/>
</dbReference>
<dbReference type="EMBL" id="BDQI01000047">
    <property type="protein sequence ID" value="GAX58179.1"/>
    <property type="molecule type" value="Genomic_DNA"/>
</dbReference>
<dbReference type="PANTHER" id="PTHR14239:SF10">
    <property type="entry name" value="REDUCTASE"/>
    <property type="match status" value="1"/>
</dbReference>
<proteinExistence type="predicted"/>
<evidence type="ECO:0000256" key="1">
    <source>
        <dbReference type="ARBA" id="ARBA00023002"/>
    </source>
</evidence>
<sequence length="210" mass="21906">MAVIGFIGSGNIGQALARQAIASGHDVVMSNSRGPHTLTRLIDALGPSARAAIPEQAGAAGDLVVVAIPFRNVLQIPVQPLAGKIVIDANNYFAPRDGQVPAIDNADTAASEILAAHLTARVVKAFNAIMAAHIIEHARPPGTPHRRAIPIAGDDDQAKRAVTEFIDQIGFDVVDAGPLVDGRSIDPMDAWGPVLDADALRAAMASRTQR</sequence>
<dbReference type="Gene3D" id="3.40.50.720">
    <property type="entry name" value="NAD(P)-binding Rossmann-like Domain"/>
    <property type="match status" value="1"/>
</dbReference>
<accession>A0A250VVS7</accession>
<protein>
    <submittedName>
        <fullName evidence="3">NADP oxidoreductase</fullName>
    </submittedName>
</protein>
<dbReference type="InterPro" id="IPR036291">
    <property type="entry name" value="NAD(P)-bd_dom_sf"/>
</dbReference>
<dbReference type="PANTHER" id="PTHR14239">
    <property type="entry name" value="DUDULIN-RELATED"/>
    <property type="match status" value="1"/>
</dbReference>
<dbReference type="InterPro" id="IPR051267">
    <property type="entry name" value="STEAP_metalloreductase"/>
</dbReference>
<dbReference type="AlphaFoldDB" id="A0A250VVS7"/>
<name>A0A250VVS7_STROL</name>
<comment type="caution">
    <text evidence="3">The sequence shown here is derived from an EMBL/GenBank/DDBJ whole genome shotgun (WGS) entry which is preliminary data.</text>
</comment>
<dbReference type="SUPFAM" id="SSF51735">
    <property type="entry name" value="NAD(P)-binding Rossmann-fold domains"/>
    <property type="match status" value="1"/>
</dbReference>
<evidence type="ECO:0000313" key="4">
    <source>
        <dbReference type="Proteomes" id="UP000217446"/>
    </source>
</evidence>
<evidence type="ECO:0000259" key="2">
    <source>
        <dbReference type="Pfam" id="PF03807"/>
    </source>
</evidence>
<dbReference type="GO" id="GO:0016491">
    <property type="term" value="F:oxidoreductase activity"/>
    <property type="evidence" value="ECO:0007669"/>
    <property type="project" value="UniProtKB-KW"/>
</dbReference>
<dbReference type="InterPro" id="IPR028939">
    <property type="entry name" value="P5C_Rdtase_cat_N"/>
</dbReference>
<evidence type="ECO:0000313" key="3">
    <source>
        <dbReference type="EMBL" id="GAX58179.1"/>
    </source>
</evidence>
<reference evidence="4" key="1">
    <citation type="submission" date="2017-05" db="EMBL/GenBank/DDBJ databases">
        <title>Streptomyces olivochromogenes NBRC 3561 whole genome shotgun sequence.</title>
        <authorList>
            <person name="Dohra H."/>
            <person name="Kodani S."/>
        </authorList>
    </citation>
    <scope>NUCLEOTIDE SEQUENCE [LARGE SCALE GENOMIC DNA]</scope>
    <source>
        <strain evidence="4">NBRC 3561</strain>
    </source>
</reference>
<dbReference type="STRING" id="1963.AQJ27_39745"/>
<feature type="domain" description="Pyrroline-5-carboxylate reductase catalytic N-terminal" evidence="2">
    <location>
        <begin position="4"/>
        <end position="92"/>
    </location>
</feature>
<organism evidence="3 4">
    <name type="scientific">Streptomyces olivochromogenes</name>
    <dbReference type="NCBI Taxonomy" id="1963"/>
    <lineage>
        <taxon>Bacteria</taxon>
        <taxon>Bacillati</taxon>
        <taxon>Actinomycetota</taxon>
        <taxon>Actinomycetes</taxon>
        <taxon>Kitasatosporales</taxon>
        <taxon>Streptomycetaceae</taxon>
        <taxon>Streptomyces</taxon>
    </lineage>
</organism>
<keyword evidence="1" id="KW-0560">Oxidoreductase</keyword>